<organism evidence="4 5">
    <name type="scientific">Pseudo-nitzschia multistriata</name>
    <dbReference type="NCBI Taxonomy" id="183589"/>
    <lineage>
        <taxon>Eukaryota</taxon>
        <taxon>Sar</taxon>
        <taxon>Stramenopiles</taxon>
        <taxon>Ochrophyta</taxon>
        <taxon>Bacillariophyta</taxon>
        <taxon>Bacillariophyceae</taxon>
        <taxon>Bacillariophycidae</taxon>
        <taxon>Bacillariales</taxon>
        <taxon>Bacillariaceae</taxon>
        <taxon>Pseudo-nitzschia</taxon>
    </lineage>
</organism>
<dbReference type="InterPro" id="IPR029063">
    <property type="entry name" value="SAM-dependent_MTases_sf"/>
</dbReference>
<name>A0A448ZLR6_9STRA</name>
<keyword evidence="5" id="KW-1185">Reference proteome</keyword>
<dbReference type="PANTHER" id="PTHR44068">
    <property type="entry name" value="ZGC:194242"/>
    <property type="match status" value="1"/>
</dbReference>
<dbReference type="GO" id="GO:0016126">
    <property type="term" value="P:sterol biosynthetic process"/>
    <property type="evidence" value="ECO:0007669"/>
    <property type="project" value="TreeGrafter"/>
</dbReference>
<feature type="domain" description="Methyltransferase type 11" evidence="3">
    <location>
        <begin position="454"/>
        <end position="554"/>
    </location>
</feature>
<dbReference type="SUPFAM" id="SSF53335">
    <property type="entry name" value="S-adenosyl-L-methionine-dependent methyltransferases"/>
    <property type="match status" value="1"/>
</dbReference>
<protein>
    <recommendedName>
        <fullName evidence="3">Methyltransferase type 11 domain-containing protein</fullName>
    </recommendedName>
</protein>
<dbReference type="AlphaFoldDB" id="A0A448ZLR6"/>
<proteinExistence type="inferred from homology"/>
<dbReference type="GO" id="GO:0003838">
    <property type="term" value="F:sterol 24-C-methyltransferase activity"/>
    <property type="evidence" value="ECO:0007669"/>
    <property type="project" value="TreeGrafter"/>
</dbReference>
<evidence type="ECO:0000256" key="1">
    <source>
        <dbReference type="ARBA" id="ARBA00022679"/>
    </source>
</evidence>
<dbReference type="Proteomes" id="UP000291116">
    <property type="component" value="Unassembled WGS sequence"/>
</dbReference>
<comment type="similarity">
    <text evidence="2">Belongs to the class I-like SAM-binding methyltransferase superfamily. Erg6/SMT family.</text>
</comment>
<dbReference type="Gene3D" id="3.40.50.150">
    <property type="entry name" value="Vaccinia Virus protein VP39"/>
    <property type="match status" value="1"/>
</dbReference>
<gene>
    <name evidence="4" type="ORF">PSNMU_V1.4_AUG-EV-PASAV3_0099770</name>
</gene>
<dbReference type="Pfam" id="PF08241">
    <property type="entry name" value="Methyltransf_11"/>
    <property type="match status" value="1"/>
</dbReference>
<sequence>MIRSESGTDLLLHSSLSVPFHIIDFEVNGIGGGFVVVNHYGDYGLSAARIDIGVLGDDWRDIDSALLYLHSTASLTSTKCTTTGLNLGGAGVLLYFCSRNQFTDSNRKTLLAALVEELKGFTKSNILCLPRNLSNEDLTHMYKKNEIVTMRHDNEGIDNAFVPLAKTKRKGSFAIATESFDYPIPKALITQEENLVAKSAAYSSFGSILTLMKAKEWTSARIVLLGVTHLALELYQLLKRETDTVFLSNPHPSKEDLQSKIPSDAFISWDEAHKSKEEWDIMVFCSQSCPSLDESVISSIRTKAVISVSDDLLPMDEKRREEVLLTLVKRDIFEAADGISDLGEIAKVFSLAGGTTFSFNDAFGMGCRVMEKKLHLHGIVHSEDVTAKRKFHDLMLHALEKDENARLFGLGTVMHQSSDRMTAWLWSRARSMCPSYRAMSSKSATVKPEKVSYLDMGSGNGAAARWICKQGKKIHITCIDVCAKQSYENRNISDEEGLGSQIDVVQGSYERLNSDYSNFFDGCMSQDAFIHAFTKRSAFLEAFRVTKGGGWLLISDLMRGDGKDGNEEMEAFVKDHNITSWATPNECVQLATEAGWSEDKPTAVFSNGASFREENHTMSYL</sequence>
<reference evidence="4 5" key="1">
    <citation type="submission" date="2019-01" db="EMBL/GenBank/DDBJ databases">
        <authorList>
            <person name="Ferrante I. M."/>
        </authorList>
    </citation>
    <scope>NUCLEOTIDE SEQUENCE [LARGE SCALE GENOMIC DNA]</scope>
    <source>
        <strain evidence="4 5">B856</strain>
    </source>
</reference>
<dbReference type="PANTHER" id="PTHR44068:SF1">
    <property type="entry name" value="HYPOTHETICAL LOC100005854"/>
    <property type="match status" value="1"/>
</dbReference>
<evidence type="ECO:0000313" key="5">
    <source>
        <dbReference type="Proteomes" id="UP000291116"/>
    </source>
</evidence>
<dbReference type="CDD" id="cd02440">
    <property type="entry name" value="AdoMet_MTases"/>
    <property type="match status" value="1"/>
</dbReference>
<dbReference type="EMBL" id="CAACVS010000503">
    <property type="protein sequence ID" value="VEU42981.1"/>
    <property type="molecule type" value="Genomic_DNA"/>
</dbReference>
<keyword evidence="1" id="KW-0808">Transferase</keyword>
<dbReference type="OrthoDB" id="193370at2759"/>
<dbReference type="GO" id="GO:0005783">
    <property type="term" value="C:endoplasmic reticulum"/>
    <property type="evidence" value="ECO:0007669"/>
    <property type="project" value="TreeGrafter"/>
</dbReference>
<dbReference type="InterPro" id="IPR050447">
    <property type="entry name" value="Erg6_SMT_methyltransf"/>
</dbReference>
<dbReference type="InterPro" id="IPR013216">
    <property type="entry name" value="Methyltransf_11"/>
</dbReference>
<evidence type="ECO:0000256" key="2">
    <source>
        <dbReference type="ARBA" id="ARBA00038188"/>
    </source>
</evidence>
<evidence type="ECO:0000259" key="3">
    <source>
        <dbReference type="Pfam" id="PF08241"/>
    </source>
</evidence>
<evidence type="ECO:0000313" key="4">
    <source>
        <dbReference type="EMBL" id="VEU42981.1"/>
    </source>
</evidence>
<accession>A0A448ZLR6</accession>